<evidence type="ECO:0000256" key="1">
    <source>
        <dbReference type="SAM" id="MobiDB-lite"/>
    </source>
</evidence>
<reference evidence="3" key="1">
    <citation type="journal article" date="2019" name="Int. J. Syst. Evol. Microbiol.">
        <title>The Global Catalogue of Microorganisms (GCM) 10K type strain sequencing project: providing services to taxonomists for standard genome sequencing and annotation.</title>
        <authorList>
            <consortium name="The Broad Institute Genomics Platform"/>
            <consortium name="The Broad Institute Genome Sequencing Center for Infectious Disease"/>
            <person name="Wu L."/>
            <person name="Ma J."/>
        </authorList>
    </citation>
    <scope>NUCLEOTIDE SEQUENCE [LARGE SCALE GENOMIC DNA]</scope>
    <source>
        <strain evidence="3">NBRC 102122</strain>
    </source>
</reference>
<evidence type="ECO:0000313" key="2">
    <source>
        <dbReference type="EMBL" id="GLR55155.1"/>
    </source>
</evidence>
<comment type="caution">
    <text evidence="2">The sequence shown here is derived from an EMBL/GenBank/DDBJ whole genome shotgun (WGS) entry which is preliminary data.</text>
</comment>
<accession>A0ABQ5ZSN0</accession>
<organism evidence="2 3">
    <name type="scientific">Shinella yambaruensis</name>
    <dbReference type="NCBI Taxonomy" id="415996"/>
    <lineage>
        <taxon>Bacteria</taxon>
        <taxon>Pseudomonadati</taxon>
        <taxon>Pseudomonadota</taxon>
        <taxon>Alphaproteobacteria</taxon>
        <taxon>Hyphomicrobiales</taxon>
        <taxon>Rhizobiaceae</taxon>
        <taxon>Shinella</taxon>
    </lineage>
</organism>
<sequence length="106" mass="11293">MHATSQEPAGTAGPQTAPAGWPRQRERKNPGANGKALPGLGGSGQGRQGHARTGHKRRAGGRHLQKWNTSLAAVLMWSKNIGADDVTGNSCDPFKIENARRRHTPP</sequence>
<feature type="region of interest" description="Disordered" evidence="1">
    <location>
        <begin position="82"/>
        <end position="106"/>
    </location>
</feature>
<feature type="compositionally biased region" description="Low complexity" evidence="1">
    <location>
        <begin position="8"/>
        <end position="22"/>
    </location>
</feature>
<feature type="compositionally biased region" description="Basic residues" evidence="1">
    <location>
        <begin position="49"/>
        <end position="65"/>
    </location>
</feature>
<proteinExistence type="predicted"/>
<name>A0ABQ5ZSN0_9HYPH</name>
<keyword evidence="3" id="KW-1185">Reference proteome</keyword>
<protein>
    <submittedName>
        <fullName evidence="2">Uncharacterized protein</fullName>
    </submittedName>
</protein>
<evidence type="ECO:0000313" key="3">
    <source>
        <dbReference type="Proteomes" id="UP001156702"/>
    </source>
</evidence>
<feature type="region of interest" description="Disordered" evidence="1">
    <location>
        <begin position="1"/>
        <end position="65"/>
    </location>
</feature>
<gene>
    <name evidence="2" type="ORF">GCM10007923_63760</name>
</gene>
<dbReference type="EMBL" id="BSOP01000069">
    <property type="protein sequence ID" value="GLR55155.1"/>
    <property type="molecule type" value="Genomic_DNA"/>
</dbReference>
<dbReference type="Proteomes" id="UP001156702">
    <property type="component" value="Unassembled WGS sequence"/>
</dbReference>